<dbReference type="Proteomes" id="UP000075544">
    <property type="component" value="Unassembled WGS sequence"/>
</dbReference>
<gene>
    <name evidence="2" type="ORF">AVENLUH13518_02964</name>
</gene>
<evidence type="ECO:0000313" key="2">
    <source>
        <dbReference type="EMBL" id="KXZ68804.1"/>
    </source>
</evidence>
<reference evidence="2 3" key="1">
    <citation type="journal article" date="2016" name="Sci. Rep.">
        <title>Genomic and phenotypic characterization of the species Acinetobacter venetianus.</title>
        <authorList>
            <person name="Fondi M."/>
            <person name="Maida I."/>
            <person name="Perrin E."/>
            <person name="Orlandini V."/>
            <person name="La Torre L."/>
            <person name="Bosi E."/>
            <person name="Negroni A."/>
            <person name="Zanaroli G."/>
            <person name="Fava F."/>
            <person name="Decorosi F."/>
            <person name="Giovannetti L."/>
            <person name="Viti C."/>
            <person name="Vaneechoutte M."/>
            <person name="Dijkshoorn L."/>
            <person name="Fani R."/>
        </authorList>
    </citation>
    <scope>NUCLEOTIDE SEQUENCE [LARGE SCALE GENOMIC DNA]</scope>
    <source>
        <strain evidence="2 3">LUH13518</strain>
    </source>
</reference>
<accession>A0A150HQW7</accession>
<sequence>MEQTSIFSNPAYRFGAGVLGIWLVISLFIVSIFYLIWTSSSSDSALPSATTSTYAFENEFSVAAGVVHQNTGEALVKLEGFNIPVKFKFTTDPTIEITDLEIGEITSVYGKSFNDFTTRQDHRSINAALVAYIKQNEANQ</sequence>
<dbReference type="AlphaFoldDB" id="A0A150HQW7"/>
<dbReference type="RefSeq" id="WP_061525512.1">
    <property type="nucleotide sequence ID" value="NZ_JRHX01000087.1"/>
</dbReference>
<keyword evidence="1" id="KW-0812">Transmembrane</keyword>
<comment type="caution">
    <text evidence="2">The sequence shown here is derived from an EMBL/GenBank/DDBJ whole genome shotgun (WGS) entry which is preliminary data.</text>
</comment>
<dbReference type="PATRIC" id="fig|52133.19.peg.3010"/>
<protein>
    <submittedName>
        <fullName evidence="2">Uncharacterized protein</fullName>
    </submittedName>
</protein>
<evidence type="ECO:0000256" key="1">
    <source>
        <dbReference type="SAM" id="Phobius"/>
    </source>
</evidence>
<evidence type="ECO:0000313" key="3">
    <source>
        <dbReference type="Proteomes" id="UP000075544"/>
    </source>
</evidence>
<name>A0A150HQW7_9GAMM</name>
<keyword evidence="1" id="KW-1133">Transmembrane helix</keyword>
<feature type="transmembrane region" description="Helical" evidence="1">
    <location>
        <begin position="12"/>
        <end position="37"/>
    </location>
</feature>
<proteinExistence type="predicted"/>
<organism evidence="2 3">
    <name type="scientific">Acinetobacter venetianus</name>
    <dbReference type="NCBI Taxonomy" id="52133"/>
    <lineage>
        <taxon>Bacteria</taxon>
        <taxon>Pseudomonadati</taxon>
        <taxon>Pseudomonadota</taxon>
        <taxon>Gammaproteobacteria</taxon>
        <taxon>Moraxellales</taxon>
        <taxon>Moraxellaceae</taxon>
        <taxon>Acinetobacter</taxon>
    </lineage>
</organism>
<keyword evidence="1" id="KW-0472">Membrane</keyword>
<dbReference type="EMBL" id="JRHX01000087">
    <property type="protein sequence ID" value="KXZ68804.1"/>
    <property type="molecule type" value="Genomic_DNA"/>
</dbReference>